<sequence length="615" mass="68730">MSDRLLPYYNQELEFLRRFGSQFATEHPKIAGRLRLGDDLSEDPHVSRIIESFALLAARTRLKIDDDFPEITHALLSVLYPHYLAPLPSTAIIEFSLDKRQADLVGGYDVAAGESIETESTTDGVCQFRTVYPVKLFPISLSAASYRGQPFSCPPTDSLSKSESVLHLQVKSFRSSVPISSMDISELRFFIRGLSRASMDLYELIHGGCVEVLLARSPEDPHPIRLGPDAIGQVGFAQDEGLLPTQARSFSGYRLLTEYFAAPEKFMFFDVQGIKKERLADFGEDLHLFILLRRHVGDIEPFVAADTIRLGCTPVVNLFEHRAEPIRVTHGASEYRIVPDARQPRAFEVHTISAVTGIDTNNRETTYYPFYSIRHAAERDTRRGFYHLHRREAEMSGGDVDRATDVYLSLVDLDFSPQESAGTVLDIRLLCTSRNLPERLEFGGGRPRLQLVRGGPIDAPQCVTQPRPTIRPPVGKGTYWRLISHLALGHVSLFDGRDGASAIREILSLYEFVQSSDIRQRIDSIRSVHYEHGVARCQSGAGTGGTTFCRGLDIDVLIDEDKLSSGGAYLLGSILEQFLALYATINSFTRIKLLSTLREEPIAKWPARSGRKTLL</sequence>
<dbReference type="Pfam" id="PF05947">
    <property type="entry name" value="T6SS_TssF"/>
    <property type="match status" value="1"/>
</dbReference>
<organism evidence="1 2">
    <name type="scientific">Novipirellula herctigrandis</name>
    <dbReference type="NCBI Taxonomy" id="2527986"/>
    <lineage>
        <taxon>Bacteria</taxon>
        <taxon>Pseudomonadati</taxon>
        <taxon>Planctomycetota</taxon>
        <taxon>Planctomycetia</taxon>
        <taxon>Pirellulales</taxon>
        <taxon>Pirellulaceae</taxon>
        <taxon>Novipirellula</taxon>
    </lineage>
</organism>
<keyword evidence="2" id="KW-1185">Reference proteome</keyword>
<dbReference type="Proteomes" id="UP000315010">
    <property type="component" value="Unassembled WGS sequence"/>
</dbReference>
<dbReference type="InterPro" id="IPR010272">
    <property type="entry name" value="T6SS_TssF"/>
</dbReference>
<evidence type="ECO:0000313" key="2">
    <source>
        <dbReference type="Proteomes" id="UP000315010"/>
    </source>
</evidence>
<evidence type="ECO:0000313" key="1">
    <source>
        <dbReference type="EMBL" id="TWT82314.1"/>
    </source>
</evidence>
<dbReference type="PANTHER" id="PTHR35370">
    <property type="entry name" value="CYTOPLASMIC PROTEIN-RELATED-RELATED"/>
    <property type="match status" value="1"/>
</dbReference>
<gene>
    <name evidence="1" type="ORF">CA13_37760</name>
</gene>
<dbReference type="RefSeq" id="WP_146398735.1">
    <property type="nucleotide sequence ID" value="NZ_SJPJ01000001.1"/>
</dbReference>
<dbReference type="OrthoDB" id="9763676at2"/>
<dbReference type="PANTHER" id="PTHR35370:SF1">
    <property type="entry name" value="TYPE VI SECRETION SYSTEM COMPONENT TSSF1"/>
    <property type="match status" value="1"/>
</dbReference>
<comment type="caution">
    <text evidence="1">The sequence shown here is derived from an EMBL/GenBank/DDBJ whole genome shotgun (WGS) entry which is preliminary data.</text>
</comment>
<reference evidence="1 2" key="1">
    <citation type="submission" date="2019-02" db="EMBL/GenBank/DDBJ databases">
        <title>Deep-cultivation of Planctomycetes and their phenomic and genomic characterization uncovers novel biology.</title>
        <authorList>
            <person name="Wiegand S."/>
            <person name="Jogler M."/>
            <person name="Boedeker C."/>
            <person name="Pinto D."/>
            <person name="Vollmers J."/>
            <person name="Rivas-Marin E."/>
            <person name="Kohn T."/>
            <person name="Peeters S.H."/>
            <person name="Heuer A."/>
            <person name="Rast P."/>
            <person name="Oberbeckmann S."/>
            <person name="Bunk B."/>
            <person name="Jeske O."/>
            <person name="Meyerdierks A."/>
            <person name="Storesund J.E."/>
            <person name="Kallscheuer N."/>
            <person name="Luecker S."/>
            <person name="Lage O.M."/>
            <person name="Pohl T."/>
            <person name="Merkel B.J."/>
            <person name="Hornburger P."/>
            <person name="Mueller R.-W."/>
            <person name="Bruemmer F."/>
            <person name="Labrenz M."/>
            <person name="Spormann A.M."/>
            <person name="Op Den Camp H."/>
            <person name="Overmann J."/>
            <person name="Amann R."/>
            <person name="Jetten M.S.M."/>
            <person name="Mascher T."/>
            <person name="Medema M.H."/>
            <person name="Devos D.P."/>
            <person name="Kaster A.-K."/>
            <person name="Ovreas L."/>
            <person name="Rohde M."/>
            <person name="Galperin M.Y."/>
            <person name="Jogler C."/>
        </authorList>
    </citation>
    <scope>NUCLEOTIDE SEQUENCE [LARGE SCALE GENOMIC DNA]</scope>
    <source>
        <strain evidence="1 2">CA13</strain>
    </source>
</reference>
<dbReference type="PIRSF" id="PIRSF028304">
    <property type="entry name" value="UCP028304"/>
    <property type="match status" value="1"/>
</dbReference>
<accession>A0A5C5Z4Y7</accession>
<proteinExistence type="predicted"/>
<dbReference type="EMBL" id="SJPJ01000001">
    <property type="protein sequence ID" value="TWT82314.1"/>
    <property type="molecule type" value="Genomic_DNA"/>
</dbReference>
<evidence type="ECO:0008006" key="3">
    <source>
        <dbReference type="Google" id="ProtNLM"/>
    </source>
</evidence>
<protein>
    <recommendedName>
        <fullName evidence="3">Type VI secretion protein</fullName>
    </recommendedName>
</protein>
<dbReference type="NCBIfam" id="TIGR03359">
    <property type="entry name" value="VI_chp_6"/>
    <property type="match status" value="1"/>
</dbReference>
<dbReference type="AlphaFoldDB" id="A0A5C5Z4Y7"/>
<name>A0A5C5Z4Y7_9BACT</name>